<evidence type="ECO:0008006" key="5">
    <source>
        <dbReference type="Google" id="ProtNLM"/>
    </source>
</evidence>
<evidence type="ECO:0000256" key="2">
    <source>
        <dbReference type="SAM" id="SignalP"/>
    </source>
</evidence>
<name>A0A1H7JPS4_STIAU</name>
<dbReference type="RefSeq" id="WP_177241325.1">
    <property type="nucleotide sequence ID" value="NZ_FOAP01000002.1"/>
</dbReference>
<gene>
    <name evidence="3" type="ORF">SAMN05444354_102265</name>
</gene>
<keyword evidence="2" id="KW-0732">Signal</keyword>
<protein>
    <recommendedName>
        <fullName evidence="5">Lipoprotein</fullName>
    </recommendedName>
</protein>
<organism evidence="3 4">
    <name type="scientific">Stigmatella aurantiaca</name>
    <dbReference type="NCBI Taxonomy" id="41"/>
    <lineage>
        <taxon>Bacteria</taxon>
        <taxon>Pseudomonadati</taxon>
        <taxon>Myxococcota</taxon>
        <taxon>Myxococcia</taxon>
        <taxon>Myxococcales</taxon>
        <taxon>Cystobacterineae</taxon>
        <taxon>Archangiaceae</taxon>
        <taxon>Stigmatella</taxon>
    </lineage>
</organism>
<proteinExistence type="predicted"/>
<sequence length="276" mass="30440">MTRGSAFLLLILLSACTSSRLSGANLDRVVQPAFVSRIEDGAGPKSLVFREDGSYSEKLKKLEPKEADRRLQAKLAAAVTRFEISERLRVNTIIQLPRERPWTNIIDPARVATALESFLVEEVPANAPDYDLLVPLGADAIVEFVVQDYGMRSEKGRAGAYIKGYGRMFWLDGRTEVWRRAFDADQVQLGDEHLDPFRVGKNPELFQRAMSSLVDAVSAQFTQDLTPKDRRGGPPLPEGVAPALPDSTHRTGRENQLPPAPQGPELAPGELPDPDP</sequence>
<evidence type="ECO:0000313" key="3">
    <source>
        <dbReference type="EMBL" id="SEK75847.1"/>
    </source>
</evidence>
<feature type="chain" id="PRO_5010176376" description="Lipoprotein" evidence="2">
    <location>
        <begin position="24"/>
        <end position="276"/>
    </location>
</feature>
<evidence type="ECO:0000313" key="4">
    <source>
        <dbReference type="Proteomes" id="UP000182719"/>
    </source>
</evidence>
<feature type="region of interest" description="Disordered" evidence="1">
    <location>
        <begin position="224"/>
        <end position="276"/>
    </location>
</feature>
<dbReference type="EMBL" id="FOAP01000002">
    <property type="protein sequence ID" value="SEK75847.1"/>
    <property type="molecule type" value="Genomic_DNA"/>
</dbReference>
<keyword evidence="4" id="KW-1185">Reference proteome</keyword>
<evidence type="ECO:0000256" key="1">
    <source>
        <dbReference type="SAM" id="MobiDB-lite"/>
    </source>
</evidence>
<dbReference type="AlphaFoldDB" id="A0A1H7JPS4"/>
<accession>A0A1H7JPS4</accession>
<feature type="signal peptide" evidence="2">
    <location>
        <begin position="1"/>
        <end position="23"/>
    </location>
</feature>
<dbReference type="Proteomes" id="UP000182719">
    <property type="component" value="Unassembled WGS sequence"/>
</dbReference>
<reference evidence="4" key="1">
    <citation type="submission" date="2016-10" db="EMBL/GenBank/DDBJ databases">
        <authorList>
            <person name="Varghese N."/>
            <person name="Submissions S."/>
        </authorList>
    </citation>
    <scope>NUCLEOTIDE SEQUENCE [LARGE SCALE GENOMIC DNA]</scope>
    <source>
        <strain evidence="4">DSM 17044</strain>
    </source>
</reference>
<dbReference type="PROSITE" id="PS51257">
    <property type="entry name" value="PROKAR_LIPOPROTEIN"/>
    <property type="match status" value="1"/>
</dbReference>